<comment type="caution">
    <text evidence="5">The sequence shown here is derived from an EMBL/GenBank/DDBJ whole genome shotgun (WGS) entry which is preliminary data.</text>
</comment>
<dbReference type="Proteomes" id="UP001180515">
    <property type="component" value="Unassembled WGS sequence"/>
</dbReference>
<accession>A0AAE4HYV5</accession>
<comment type="pathway">
    <text evidence="1 4">Protein modification; protein glycosylation.</text>
</comment>
<comment type="subunit">
    <text evidence="4">Forms a heterotetramer with 2 subunits each of GtfA and GtfB. Part of the accessory SecA2/SecY2 protein translocation apparatus.</text>
</comment>
<comment type="similarity">
    <text evidence="4">Belongs to the GtfB family.</text>
</comment>
<gene>
    <name evidence="4 5" type="primary">gtfB</name>
    <name evidence="5" type="ORF">P7G31_08820</name>
</gene>
<evidence type="ECO:0000256" key="2">
    <source>
        <dbReference type="ARBA" id="ARBA00022475"/>
    </source>
</evidence>
<keyword evidence="3 4" id="KW-0472">Membrane</keyword>
<name>A0AAE4HYV5_9STRE</name>
<dbReference type="EMBL" id="JARQAG010000015">
    <property type="protein sequence ID" value="MDT2732326.1"/>
    <property type="molecule type" value="Genomic_DNA"/>
</dbReference>
<keyword evidence="2 4" id="KW-1003">Cell membrane</keyword>
<dbReference type="InterPro" id="IPR014268">
    <property type="entry name" value="GtfB"/>
</dbReference>
<evidence type="ECO:0000313" key="6">
    <source>
        <dbReference type="Proteomes" id="UP001180515"/>
    </source>
</evidence>
<evidence type="ECO:0000256" key="1">
    <source>
        <dbReference type="ARBA" id="ARBA00004922"/>
    </source>
</evidence>
<dbReference type="NCBIfam" id="TIGR02919">
    <property type="entry name" value="accessory Sec system glycosylation chaperone GtfB"/>
    <property type="match status" value="1"/>
</dbReference>
<evidence type="ECO:0000256" key="3">
    <source>
        <dbReference type="ARBA" id="ARBA00023136"/>
    </source>
</evidence>
<dbReference type="GO" id="GO:0017122">
    <property type="term" value="C:protein N-acetylglucosaminyltransferase complex"/>
    <property type="evidence" value="ECO:0007669"/>
    <property type="project" value="UniProtKB-UniRule"/>
</dbReference>
<dbReference type="HAMAP" id="MF_01473">
    <property type="entry name" value="GtfB"/>
    <property type="match status" value="1"/>
</dbReference>
<dbReference type="AlphaFoldDB" id="A0AAE4HYV5"/>
<organism evidence="5 6">
    <name type="scientific">Streptococcus parauberis</name>
    <dbReference type="NCBI Taxonomy" id="1348"/>
    <lineage>
        <taxon>Bacteria</taxon>
        <taxon>Bacillati</taxon>
        <taxon>Bacillota</taxon>
        <taxon>Bacilli</taxon>
        <taxon>Lactobacillales</taxon>
        <taxon>Streptococcaceae</taxon>
        <taxon>Streptococcus</taxon>
    </lineage>
</organism>
<sequence length="442" mass="50968">MLNIFDVYDQQAQDLHYSLVMSGYKHPTLVLNENGFLPASVTTPYAFFTGDDQILDTPPLYFNQVKVPKYWEIKSSNTNGEIFNQEDKKANIFYAEPTHRRHVRSVEWLDKAGVVRLVEFYNKHGRLFAQGVYNQQQAEIMRTYYDQAGAEVVVENYVTGDIILNYKQKVYIFKKKLEFVLFYLKEKGYDLDGIIYNSLALPFQISHHLDLEGKDTLFWQEPFHGSIPGNMSLILNHQTQRSNRVIIPDPKSYQDFIVLNGGESDSVKQLGYLYPLKPKAQVSNKALVFTNSDQLEEIGKLTSRLPEIQFHIAALTEMSPKLMTLGQKDNVYLYPNVTEQTISRLWKETCFYLDINHGNEILSANRMAFEHCMPILAFRNTSHSSQFILQENLFAQGDFNGMIFKIRNLANQTNFEEAVAKQLAAANHTSLEKYQEVLGYGR</sequence>
<evidence type="ECO:0000313" key="5">
    <source>
        <dbReference type="EMBL" id="MDT2732326.1"/>
    </source>
</evidence>
<dbReference type="GO" id="GO:0005886">
    <property type="term" value="C:plasma membrane"/>
    <property type="evidence" value="ECO:0007669"/>
    <property type="project" value="UniProtKB-SubCell"/>
</dbReference>
<reference evidence="5" key="1">
    <citation type="submission" date="2023-03" db="EMBL/GenBank/DDBJ databases">
        <authorList>
            <person name="Shen W."/>
            <person name="Cai J."/>
        </authorList>
    </citation>
    <scope>NUCLEOTIDE SEQUENCE</scope>
    <source>
        <strain evidence="5">P82-2</strain>
    </source>
</reference>
<comment type="function">
    <text evidence="4">Required for polymorphic O-glycosylation of the serine-rich repeat protein in this bacteria. A stabilizing protein that is part of the accessory SecA2/SecY2 system specifically required to export serine-rich repeat cell wall proteins usually encoded upstream in the same operon. The GtfA-GtfB complex adds GlcNAc from UDP-GlcNAc to the substrate protein, attaching the first sugar residue. Stabilizes the glycosylation activity of GtfA. Has no N-acetylglucosaminyl transferase activity on its own.</text>
</comment>
<comment type="subcellular location">
    <subcellularLocation>
        <location evidence="4">Cell membrane</location>
        <topology evidence="4">Peripheral membrane protein</topology>
    </subcellularLocation>
</comment>
<proteinExistence type="inferred from homology"/>
<protein>
    <recommendedName>
        <fullName evidence="4">UDP-N-acetylglucosamine--peptide N-acetylglucosaminyltransferase stabilizing protein GtfB</fullName>
    </recommendedName>
    <alternativeName>
        <fullName evidence="4">Glycosyltransferase stabilizing protein GtfB</fullName>
    </alternativeName>
</protein>
<dbReference type="RefSeq" id="WP_311982243.1">
    <property type="nucleotide sequence ID" value="NZ_JARQAG010000015.1"/>
</dbReference>
<evidence type="ECO:0000256" key="4">
    <source>
        <dbReference type="HAMAP-Rule" id="MF_01473"/>
    </source>
</evidence>
<dbReference type="GO" id="GO:0031647">
    <property type="term" value="P:regulation of protein stability"/>
    <property type="evidence" value="ECO:0007669"/>
    <property type="project" value="UniProtKB-UniRule"/>
</dbReference>